<gene>
    <name evidence="1" type="ORF">KQI86_05570</name>
</gene>
<reference evidence="1 2" key="1">
    <citation type="submission" date="2021-06" db="EMBL/GenBank/DDBJ databases">
        <authorList>
            <person name="Sun Q."/>
            <person name="Li D."/>
        </authorList>
    </citation>
    <scope>NUCLEOTIDE SEQUENCE [LARGE SCALE GENOMIC DNA]</scope>
    <source>
        <strain evidence="1 2">MSJ-11</strain>
    </source>
</reference>
<proteinExistence type="predicted"/>
<organism evidence="1 2">
    <name type="scientific">Clostridium mobile</name>
    <dbReference type="NCBI Taxonomy" id="2841512"/>
    <lineage>
        <taxon>Bacteria</taxon>
        <taxon>Bacillati</taxon>
        <taxon>Bacillota</taxon>
        <taxon>Clostridia</taxon>
        <taxon>Eubacteriales</taxon>
        <taxon>Clostridiaceae</taxon>
        <taxon>Clostridium</taxon>
    </lineage>
</organism>
<sequence length="186" mass="21475">MMFETLRYIGEKLNHEGVKWAVGASILLNHYGLVDSPSDIDILIDLEHKEKVDNIFKSLGVGEEKGKTTTYLTKYFGEYKVNNVDVDIMGGFIINHENGQYEYVFDENSITSSMELDGINIPLASLEDWYVAYQLIPNRDYKVEIIENYLLKHGTKHIDLLKRAMKQELPDHVKDRISKLVDYLSK</sequence>
<name>A0ABS6EF73_9CLOT</name>
<dbReference type="EMBL" id="JAHLQF010000001">
    <property type="protein sequence ID" value="MBU5483792.1"/>
    <property type="molecule type" value="Genomic_DNA"/>
</dbReference>
<keyword evidence="2" id="KW-1185">Reference proteome</keyword>
<evidence type="ECO:0008006" key="3">
    <source>
        <dbReference type="Google" id="ProtNLM"/>
    </source>
</evidence>
<evidence type="ECO:0000313" key="1">
    <source>
        <dbReference type="EMBL" id="MBU5483792.1"/>
    </source>
</evidence>
<comment type="caution">
    <text evidence="1">The sequence shown here is derived from an EMBL/GenBank/DDBJ whole genome shotgun (WGS) entry which is preliminary data.</text>
</comment>
<accession>A0ABS6EF73</accession>
<dbReference type="Proteomes" id="UP000726170">
    <property type="component" value="Unassembled WGS sequence"/>
</dbReference>
<protein>
    <recommendedName>
        <fullName evidence="3">Nucleotidyltransferase family protein</fullName>
    </recommendedName>
</protein>
<evidence type="ECO:0000313" key="2">
    <source>
        <dbReference type="Proteomes" id="UP000726170"/>
    </source>
</evidence>